<accession>A0AAU9U0T9</accession>
<organism evidence="2 3">
    <name type="scientific">Euphydryas editha</name>
    <name type="common">Edith's checkerspot</name>
    <dbReference type="NCBI Taxonomy" id="104508"/>
    <lineage>
        <taxon>Eukaryota</taxon>
        <taxon>Metazoa</taxon>
        <taxon>Ecdysozoa</taxon>
        <taxon>Arthropoda</taxon>
        <taxon>Hexapoda</taxon>
        <taxon>Insecta</taxon>
        <taxon>Pterygota</taxon>
        <taxon>Neoptera</taxon>
        <taxon>Endopterygota</taxon>
        <taxon>Lepidoptera</taxon>
        <taxon>Glossata</taxon>
        <taxon>Ditrysia</taxon>
        <taxon>Papilionoidea</taxon>
        <taxon>Nymphalidae</taxon>
        <taxon>Nymphalinae</taxon>
        <taxon>Euphydryas</taxon>
    </lineage>
</organism>
<feature type="signal peptide" evidence="1">
    <location>
        <begin position="1"/>
        <end position="33"/>
    </location>
</feature>
<keyword evidence="1" id="KW-0732">Signal</keyword>
<sequence>MFIPSRRYRGIIAVRNMAARTCVLLALVCACAARECIELTIADDNIFSRSISNGTILKVAAHNESYESSRVNILDLWDKFPRIMVPVNGTSEQCRRDSRLFYDSLDRLELWALKSNYFYLLIA</sequence>
<dbReference type="EMBL" id="CAKOGL010000011">
    <property type="protein sequence ID" value="CAH2091698.1"/>
    <property type="molecule type" value="Genomic_DNA"/>
</dbReference>
<name>A0AAU9U0T9_EUPED</name>
<comment type="caution">
    <text evidence="2">The sequence shown here is derived from an EMBL/GenBank/DDBJ whole genome shotgun (WGS) entry which is preliminary data.</text>
</comment>
<evidence type="ECO:0000256" key="1">
    <source>
        <dbReference type="SAM" id="SignalP"/>
    </source>
</evidence>
<evidence type="ECO:0000313" key="3">
    <source>
        <dbReference type="Proteomes" id="UP001153954"/>
    </source>
</evidence>
<proteinExistence type="predicted"/>
<dbReference type="PROSITE" id="PS51257">
    <property type="entry name" value="PROKAR_LIPOPROTEIN"/>
    <property type="match status" value="1"/>
</dbReference>
<dbReference type="AlphaFoldDB" id="A0AAU9U0T9"/>
<reference evidence="2" key="1">
    <citation type="submission" date="2022-03" db="EMBL/GenBank/DDBJ databases">
        <authorList>
            <person name="Tunstrom K."/>
        </authorList>
    </citation>
    <scope>NUCLEOTIDE SEQUENCE</scope>
</reference>
<keyword evidence="3" id="KW-1185">Reference proteome</keyword>
<evidence type="ECO:0000313" key="2">
    <source>
        <dbReference type="EMBL" id="CAH2091698.1"/>
    </source>
</evidence>
<dbReference type="Proteomes" id="UP001153954">
    <property type="component" value="Unassembled WGS sequence"/>
</dbReference>
<protein>
    <submittedName>
        <fullName evidence="2">Uncharacterized protein</fullName>
    </submittedName>
</protein>
<feature type="chain" id="PRO_5043583457" evidence="1">
    <location>
        <begin position="34"/>
        <end position="123"/>
    </location>
</feature>
<gene>
    <name evidence="2" type="ORF">EEDITHA_LOCUS7538</name>
</gene>